<evidence type="ECO:0000256" key="2">
    <source>
        <dbReference type="SAM" id="MobiDB-lite"/>
    </source>
</evidence>
<dbReference type="OMA" id="ICFIAQP"/>
<dbReference type="WBParaSite" id="TCLT_0000044401-mRNA-1">
    <property type="protein sequence ID" value="TCLT_0000044401-mRNA-1"/>
    <property type="gene ID" value="TCLT_0000044401"/>
</dbReference>
<gene>
    <name evidence="3" type="ORF">TCLT_LOCUS445</name>
</gene>
<evidence type="ECO:0000313" key="3">
    <source>
        <dbReference type="EMBL" id="VDM95419.1"/>
    </source>
</evidence>
<evidence type="ECO:0000313" key="5">
    <source>
        <dbReference type="WBParaSite" id="TCLT_0000044401-mRNA-1"/>
    </source>
</evidence>
<protein>
    <submittedName>
        <fullName evidence="5">Gamma-tubulin complex component</fullName>
    </submittedName>
</protein>
<organism evidence="5">
    <name type="scientific">Thelazia callipaeda</name>
    <name type="common">Oriental eyeworm</name>
    <name type="synonym">Parasitic nematode</name>
    <dbReference type="NCBI Taxonomy" id="103827"/>
    <lineage>
        <taxon>Eukaryota</taxon>
        <taxon>Metazoa</taxon>
        <taxon>Ecdysozoa</taxon>
        <taxon>Nematoda</taxon>
        <taxon>Chromadorea</taxon>
        <taxon>Rhabditida</taxon>
        <taxon>Spirurina</taxon>
        <taxon>Spiruromorpha</taxon>
        <taxon>Thelazioidea</taxon>
        <taxon>Thelaziidae</taxon>
        <taxon>Thelazia</taxon>
    </lineage>
</organism>
<keyword evidence="4" id="KW-1185">Reference proteome</keyword>
<keyword evidence="1" id="KW-0175">Coiled coil</keyword>
<dbReference type="AlphaFoldDB" id="A0A0N5CK60"/>
<evidence type="ECO:0000313" key="4">
    <source>
        <dbReference type="Proteomes" id="UP000276776"/>
    </source>
</evidence>
<reference evidence="5" key="1">
    <citation type="submission" date="2017-02" db="UniProtKB">
        <authorList>
            <consortium name="WormBaseParasite"/>
        </authorList>
    </citation>
    <scope>IDENTIFICATION</scope>
</reference>
<evidence type="ECO:0000256" key="1">
    <source>
        <dbReference type="SAM" id="Coils"/>
    </source>
</evidence>
<feature type="coiled-coil region" evidence="1">
    <location>
        <begin position="471"/>
        <end position="498"/>
    </location>
</feature>
<dbReference type="Proteomes" id="UP000276776">
    <property type="component" value="Unassembled WGS sequence"/>
</dbReference>
<feature type="region of interest" description="Disordered" evidence="2">
    <location>
        <begin position="1"/>
        <end position="22"/>
    </location>
</feature>
<reference evidence="3 4" key="2">
    <citation type="submission" date="2018-11" db="EMBL/GenBank/DDBJ databases">
        <authorList>
            <consortium name="Pathogen Informatics"/>
        </authorList>
    </citation>
    <scope>NUCLEOTIDE SEQUENCE [LARGE SCALE GENOMIC DNA]</scope>
</reference>
<accession>A0A0N5CK60</accession>
<proteinExistence type="predicted"/>
<dbReference type="OrthoDB" id="5801307at2759"/>
<dbReference type="EMBL" id="UYYF01000032">
    <property type="protein sequence ID" value="VDM95419.1"/>
    <property type="molecule type" value="Genomic_DNA"/>
</dbReference>
<name>A0A0N5CK60_THECL</name>
<sequence length="567" mass="65546">MDHEQERELITNGSEPSGMELPITQAPRSEFEITEKELVSHLLTQVLYLYMWNTFSSTQKSQKLYFQIDRYVFPLIEPHSRLRELMVFSKKNSIGSEVEKVLQEYVLEFFVRHTRAMSELYTAENQYFFDFLFSISSVVLAIDITYDCLSVVMNAETWSYEKAIVGTLQHVVLPIIERYFDPLFTTGEINALLEGDFPFISSENTMELQTREQCSPFWTTAVIQSVKDGVLNARRLRAGSYDYEAPTKFSVHFKQALKVENDYVFIPAQIIMASMEYACRKCAKSNSVILFRAIQEENKLPNIFRNMELVYTGSAIREMICELYGATRITEDTSLILSFRKSLRLRGFSDKTCEEWTIHNNSGHLYEVTIKPKVFSLLNSCYLKDLMWPFNFLIEENLLRTLNMCLCFMIRLLQAHDALLSMQADFIAAKKVVNNDYRLIHLVCSIAQPISAISEIFYAHLQTMVSKKFALVTASKNLEEAQSHLKDLDAELYNLVKKSDTTTLIHDAIEALCCRARELESRWRNNDITLSDVPELLKIVQREKELLIGLGNSMPGTIFEYLQPMLM</sequence>